<keyword evidence="1 2" id="KW-1035">Host cytoplasm</keyword>
<keyword evidence="1" id="KW-1079">Host G2/M cell cycle arrest by virus</keyword>
<dbReference type="RefSeq" id="YP_009045997.1">
    <property type="nucleotide sequence ID" value="NC_024444.1"/>
</dbReference>
<keyword evidence="1" id="KW-0053">Apoptosis</keyword>
<dbReference type="Proteomes" id="UP000123370">
    <property type="component" value="Segment"/>
</dbReference>
<dbReference type="EMBL" id="KC790377">
    <property type="protein sequence ID" value="AGW01280.1"/>
    <property type="molecule type" value="Genomic_DNA"/>
</dbReference>
<sequence>MAARLHCELDAARDVLLLRPLGTQPGGRSVARAARDPAGAAAAAVPSVHRPHLPVRRLPACAFTPAGPCVLRFTCADLQRHMETTMNFVPWQMARQRGQLMRTLSYWDWYFKQSLMNQWEEQGLGERLNTYVLGGCRHKLR</sequence>
<accession>U3M9X8</accession>
<dbReference type="KEGG" id="vg:19737429"/>
<dbReference type="GO" id="GO:0019079">
    <property type="term" value="P:viral genome replication"/>
    <property type="evidence" value="ECO:0007669"/>
    <property type="project" value="UniProtKB-UniRule"/>
</dbReference>
<keyword evidence="1" id="KW-1074">Activation of host NF-kappa-B by virus</keyword>
<comment type="similarity">
    <text evidence="1 2">Belongs to the orthohepadnavirus protein X family.</text>
</comment>
<keyword evidence="1" id="KW-0804">Transcription</keyword>
<comment type="subcellular location">
    <subcellularLocation>
        <location evidence="1">Host cytoplasm</location>
    </subcellularLocation>
    <subcellularLocation>
        <location evidence="1">Host nucleus</location>
    </subcellularLocation>
    <subcellularLocation>
        <location evidence="1">Host mitochondrion</location>
    </subcellularLocation>
    <text evidence="1">Mainly cytoplasmic as only a fraction is detected in the nucleus. In cytoplasm, a minor fraction associates with mitochondria or proteasomes.</text>
</comment>
<keyword evidence="1 2" id="KW-0945">Host-virus interaction</keyword>
<dbReference type="OrthoDB" id="20330at10239"/>
<keyword evidence="1 2" id="KW-1048">Host nucleus</keyword>
<gene>
    <name evidence="1 2" type="primary">X</name>
</gene>
<name>U3M9X8_9HEPA</name>
<dbReference type="HAMAP" id="MF_04074">
    <property type="entry name" value="HBV_X"/>
    <property type="match status" value="1"/>
</dbReference>
<keyword evidence="1" id="KW-1121">Modulation of host cell cycle by virus</keyword>
<comment type="function">
    <text evidence="2">Multifunctional protein that may modulate protein degradation pathways, apoptosis, transcription, signal transduction, cell cycle progress, and genetic stability by directly or indirectly interacting with host factors.</text>
</comment>
<evidence type="ECO:0000313" key="3">
    <source>
        <dbReference type="EMBL" id="AGW01280.1"/>
    </source>
</evidence>
<dbReference type="GO" id="GO:0042025">
    <property type="term" value="C:host cell nucleus"/>
    <property type="evidence" value="ECO:0007669"/>
    <property type="project" value="UniProtKB-SubCell"/>
</dbReference>
<evidence type="ECO:0000256" key="1">
    <source>
        <dbReference type="HAMAP-Rule" id="MF_04074"/>
    </source>
</evidence>
<dbReference type="GO" id="GO:0039592">
    <property type="term" value="P:symbiont-mediated arrest of host cell cycle during G2/M transition"/>
    <property type="evidence" value="ECO:0007669"/>
    <property type="project" value="UniProtKB-UniRule"/>
</dbReference>
<keyword evidence="1 2" id="KW-1045">Host mitochondrion</keyword>
<keyword evidence="1" id="KW-0805">Transcription regulation</keyword>
<protein>
    <recommendedName>
        <fullName evidence="1 2">Protein X</fullName>
    </recommendedName>
    <alternativeName>
        <fullName evidence="1 2">HBx</fullName>
    </alternativeName>
    <alternativeName>
        <fullName evidence="1 2">Peptide X</fullName>
    </alternativeName>
    <alternativeName>
        <fullName evidence="1 2">pX</fullName>
    </alternativeName>
</protein>
<evidence type="ECO:0000256" key="2">
    <source>
        <dbReference type="RuleBase" id="RU361181"/>
    </source>
</evidence>
<dbReference type="GO" id="GO:0085033">
    <property type="term" value="P:symbiont-mediated activation of host NF-kappaB cascade"/>
    <property type="evidence" value="ECO:0007669"/>
    <property type="project" value="UniProtKB-UniRule"/>
</dbReference>
<dbReference type="InterPro" id="IPR000236">
    <property type="entry name" value="Transactivation_prot_X"/>
</dbReference>
<keyword evidence="1" id="KW-0010">Activator</keyword>
<dbReference type="GO" id="GO:0033650">
    <property type="term" value="C:host cell mitochondrion"/>
    <property type="evidence" value="ECO:0007669"/>
    <property type="project" value="UniProtKB-SubCell"/>
</dbReference>
<evidence type="ECO:0000313" key="4">
    <source>
        <dbReference type="Proteomes" id="UP000123370"/>
    </source>
</evidence>
<comment type="PTM">
    <text evidence="1">A fraction may be phosphorylated in insect cells and HepG2 cells, a human hepatoblastoma cell line. Phosphorylated in vitro by host protein kinase C or mitogen-activated protein kinase. N-acetylated in insect cells.</text>
</comment>
<reference evidence="3 4" key="1">
    <citation type="journal article" date="2013" name="Proc. Natl. Acad. Sci. U.S.A.">
        <title>Bats carry pathogenic hepadnaviruses antigenically related to hepatitis B virus and capable of infecting human hepatocytes.</title>
        <authorList>
            <person name="Drexler J.F."/>
            <person name="Geipel A."/>
            <person name="Konig A."/>
            <person name="Corman V.M."/>
            <person name="van Riel D."/>
            <person name="Leijten L.M."/>
            <person name="Bremer C.M."/>
            <person name="Rasche A."/>
            <person name="Cottontail V.M."/>
            <person name="Maganga G.D."/>
            <person name="Schlegel M."/>
            <person name="Muller M.A."/>
            <person name="Adam A."/>
            <person name="Klose S.M."/>
            <person name="Borges Carneiro A.J."/>
            <person name="Stocker A."/>
            <person name="Franke C.R."/>
            <person name="Gloza-Rausch F."/>
            <person name="Geyer J."/>
            <person name="Annan A."/>
            <person name="Adu-Sarkodie Y."/>
            <person name="Oppong S."/>
            <person name="Binger T."/>
            <person name="Vallo P."/>
            <person name="Tschapka M."/>
            <person name="Ulrich R.G."/>
            <person name="Gerlich W.H."/>
            <person name="Leroy E."/>
            <person name="Kuiken T."/>
            <person name="Glebe D."/>
            <person name="Drosten C."/>
        </authorList>
    </citation>
    <scope>NUCLEOTIDE SEQUENCE [LARGE SCALE GENOMIC DNA]</scope>
    <source>
        <strain evidence="3">HBHBV/GB09-403/Rhi_alc/GAB/2009</strain>
    </source>
</reference>
<organism evidence="3 4">
    <name type="scientific">Horseshoe bat hepatitis B virus</name>
    <dbReference type="NCBI Taxonomy" id="1508711"/>
    <lineage>
        <taxon>Viruses</taxon>
        <taxon>Riboviria</taxon>
        <taxon>Pararnavirae</taxon>
        <taxon>Artverviricota</taxon>
        <taxon>Revtraviricetes</taxon>
        <taxon>Blubervirales</taxon>
        <taxon>Hepadnaviridae</taxon>
        <taxon>Orthohepadnavirus</taxon>
        <taxon>Orthohepadnavirus rotundifolii</taxon>
        <taxon>Roundleaf bat hepatitis B virus</taxon>
    </lineage>
</organism>
<comment type="caution">
    <text evidence="1">Lacks conserved residue(s) required for the propagation of feature annotation.</text>
</comment>
<comment type="function">
    <text evidence="1">Multifunctional protein that plays a role in silencing host antiviral defenses and promoting viral transcription. Does not seem to be essential for HBV infection. May be directly involved in development of cirrhosis and liver cancer (hepatocellular carcinoma). Most of cytosolic activities involve modulation of cytosolic calcium. The effect on apoptosis is controversial depending on the cell types in which the studies have been conducted. May induce apoptosis by localizing in mitochondria and causing loss of mitochondrial membrane potential. May also modulate apoptosis by binding host CFLAR, a key regulator of the death-inducing signaling complex (DISC). Promotes viral transcription by using the host E3 ubiquitin ligase DDB1 to target the SMC5-SMC6 complex to proteasomal degradation. This host complex would otherwise bind to viral episomal DNA, and prevents its transcription. Moderately stimulates transcription of many different viral and cellular transcription elements. Promoters and enhancers stimulated by HBx contain DNA binding sites for NF-kappa-B, AP-1, AP-2, c-EBP, ATF/CREB, or the calcium-activated factor NF-AT.</text>
</comment>
<dbReference type="GO" id="GO:0006351">
    <property type="term" value="P:DNA-templated transcription"/>
    <property type="evidence" value="ECO:0007669"/>
    <property type="project" value="UniProtKB-UniRule"/>
</dbReference>
<comment type="subunit">
    <text evidence="1">May form homodimer. May interact with host CEBPA, CFLAR, CREB1, DDB1, E4F1, HBXIP, HSPD1/HSP60, NFKBIA, POLR2E and SMAD4. Interacts with host SMC5-SMC6 complex and induces its degradation.</text>
</comment>
<dbReference type="Pfam" id="PF00739">
    <property type="entry name" value="X"/>
    <property type="match status" value="1"/>
</dbReference>
<proteinExistence type="inferred from homology"/>